<dbReference type="PIRSF" id="PIRSF039012">
    <property type="entry name" value="ASP"/>
    <property type="match status" value="1"/>
</dbReference>
<dbReference type="CDD" id="cd06251">
    <property type="entry name" value="M14_ASTE_ASPA-like"/>
    <property type="match status" value="1"/>
</dbReference>
<evidence type="ECO:0000313" key="7">
    <source>
        <dbReference type="Proteomes" id="UP000672039"/>
    </source>
</evidence>
<evidence type="ECO:0000256" key="4">
    <source>
        <dbReference type="ARBA" id="ARBA00022833"/>
    </source>
</evidence>
<dbReference type="Proteomes" id="UP000672039">
    <property type="component" value="Chromosome"/>
</dbReference>
<reference evidence="6 7" key="1">
    <citation type="submission" date="2021-04" db="EMBL/GenBank/DDBJ databases">
        <title>Genomics, taxonomy and metabolism of representatives of sulfur bacteria of the genus Thiothrix: Thiothrix fructosivorans QT, Thiothrix unzii A1T and three new species, Thiothrix subterranea sp. nov., Thiothrix litoralis sp. nov. and 'Candidatus Thiothrix anitrata' sp. nov.</title>
        <authorList>
            <person name="Ravin N.V."/>
            <person name="Smolyakov D."/>
            <person name="Rudenko T.S."/>
            <person name="Mardanov A.V."/>
            <person name="Beletsky A.V."/>
            <person name="Markov N.D."/>
            <person name="Fomenkov A.I."/>
            <person name="Roberts R.J."/>
            <person name="Karnachuk O.V."/>
            <person name="Novikov A."/>
            <person name="Grabovich M.Y."/>
        </authorList>
    </citation>
    <scope>NUCLEOTIDE SEQUENCE [LARGE SCALE GENOMIC DNA]</scope>
    <source>
        <strain evidence="6 7">AS</strain>
    </source>
</reference>
<dbReference type="EMBL" id="CP072801">
    <property type="protein sequence ID" value="QTR46527.1"/>
    <property type="molecule type" value="Genomic_DNA"/>
</dbReference>
<evidence type="ECO:0000256" key="1">
    <source>
        <dbReference type="ARBA" id="ARBA00001947"/>
    </source>
</evidence>
<comment type="cofactor">
    <cofactor evidence="1">
        <name>Zn(2+)</name>
        <dbReference type="ChEBI" id="CHEBI:29105"/>
    </cofactor>
</comment>
<dbReference type="InterPro" id="IPR053138">
    <property type="entry name" value="N-alpha-Ac-DABA_deacetylase"/>
</dbReference>
<sequence>MSKRAANREAFTLGEHIIQPGEEHYIELPLPGLYTHSPVCMPVHVTHGRADGAKLFISAAIHGDEINGVEIIRRVITSPVLKRMRGTLIAVPVVNVYGFINKSRYLPDRRDLNRSFPGSENGSMASKLAHVFLQQIARRCQYGIDLHTAAIGRDNLPQIRGKVFDDPELLELAAAFDSPVILNAELREGSLRHALTQTSSTKVLLYEAGEALRFDEIAIRAGVRGILNIMRHLGMLSGQRHPRKQYIETAVAHSSRWVRAPQSGILRSIIPMGSKVEKGTIMGYVADPFGETEKPVIAPTAGMIIGKTTLPLVHEGEAIFHIARFDTLDSASRSLEDFHNELEPSEGDDHVIF</sequence>
<keyword evidence="2" id="KW-0479">Metal-binding</keyword>
<protein>
    <submittedName>
        <fullName evidence="6">Succinylglutamate desuccinylase/aspartoacylase family protein</fullName>
    </submittedName>
</protein>
<evidence type="ECO:0000313" key="6">
    <source>
        <dbReference type="EMBL" id="QTR46527.1"/>
    </source>
</evidence>
<dbReference type="InterPro" id="IPR055438">
    <property type="entry name" value="AstE_AspA_cat"/>
</dbReference>
<organism evidence="6 7">
    <name type="scientific">Thiothrix litoralis</name>
    <dbReference type="NCBI Taxonomy" id="2891210"/>
    <lineage>
        <taxon>Bacteria</taxon>
        <taxon>Pseudomonadati</taxon>
        <taxon>Pseudomonadota</taxon>
        <taxon>Gammaproteobacteria</taxon>
        <taxon>Thiotrichales</taxon>
        <taxon>Thiotrichaceae</taxon>
        <taxon>Thiothrix</taxon>
    </lineage>
</organism>
<name>A0ABX7WTG3_9GAMM</name>
<dbReference type="Pfam" id="PF24827">
    <property type="entry name" value="AstE_AspA_cat"/>
    <property type="match status" value="1"/>
</dbReference>
<evidence type="ECO:0000256" key="3">
    <source>
        <dbReference type="ARBA" id="ARBA00022801"/>
    </source>
</evidence>
<evidence type="ECO:0000259" key="5">
    <source>
        <dbReference type="Pfam" id="PF24827"/>
    </source>
</evidence>
<dbReference type="SUPFAM" id="SSF53187">
    <property type="entry name" value="Zn-dependent exopeptidases"/>
    <property type="match status" value="1"/>
</dbReference>
<dbReference type="Gene3D" id="3.40.630.10">
    <property type="entry name" value="Zn peptidases"/>
    <property type="match status" value="1"/>
</dbReference>
<dbReference type="PANTHER" id="PTHR37326:SF2">
    <property type="entry name" value="SUCCINYLGLUTAMATE DESUCCINYLASE_ASPARTOACYLASE FAMILY PROTEIN"/>
    <property type="match status" value="1"/>
</dbReference>
<keyword evidence="7" id="KW-1185">Reference proteome</keyword>
<keyword evidence="3" id="KW-0378">Hydrolase</keyword>
<dbReference type="InterPro" id="IPR043795">
    <property type="entry name" value="N-alpha-Ac-DABA-like"/>
</dbReference>
<dbReference type="PANTHER" id="PTHR37326">
    <property type="entry name" value="BLL3975 PROTEIN"/>
    <property type="match status" value="1"/>
</dbReference>
<dbReference type="RefSeq" id="WP_210222860.1">
    <property type="nucleotide sequence ID" value="NZ_CP072801.1"/>
</dbReference>
<feature type="domain" description="Succinylglutamate desuccinylase/Aspartoacylase catalytic" evidence="5">
    <location>
        <begin position="52"/>
        <end position="233"/>
    </location>
</feature>
<gene>
    <name evidence="6" type="ORF">J9253_00750</name>
</gene>
<accession>A0ABX7WTG3</accession>
<evidence type="ECO:0000256" key="2">
    <source>
        <dbReference type="ARBA" id="ARBA00022723"/>
    </source>
</evidence>
<proteinExistence type="predicted"/>
<keyword evidence="4" id="KW-0862">Zinc</keyword>